<feature type="domain" description="Thioredoxin" evidence="5">
    <location>
        <begin position="17"/>
        <end position="162"/>
    </location>
</feature>
<dbReference type="InterPro" id="IPR050455">
    <property type="entry name" value="Tpx_Peroxidase_subfamily"/>
</dbReference>
<dbReference type="InterPro" id="IPR013766">
    <property type="entry name" value="Thioredoxin_domain"/>
</dbReference>
<protein>
    <submittedName>
        <fullName evidence="6">Thioredoxin peroxidase</fullName>
    </submittedName>
</protein>
<organism evidence="6 7">
    <name type="scientific">Liquorilactobacillus uvarum DSM 19971</name>
    <dbReference type="NCBI Taxonomy" id="1423812"/>
    <lineage>
        <taxon>Bacteria</taxon>
        <taxon>Bacillati</taxon>
        <taxon>Bacillota</taxon>
        <taxon>Bacilli</taxon>
        <taxon>Lactobacillales</taxon>
        <taxon>Lactobacillaceae</taxon>
        <taxon>Liquorilactobacillus</taxon>
    </lineage>
</organism>
<keyword evidence="7" id="KW-1185">Reference proteome</keyword>
<evidence type="ECO:0000256" key="3">
    <source>
        <dbReference type="ARBA" id="ARBA00023157"/>
    </source>
</evidence>
<reference evidence="6 7" key="1">
    <citation type="journal article" date="2015" name="Genome Announc.">
        <title>Expanding the biotechnology potential of lactobacilli through comparative genomics of 213 strains and associated genera.</title>
        <authorList>
            <person name="Sun Z."/>
            <person name="Harris H.M."/>
            <person name="McCann A."/>
            <person name="Guo C."/>
            <person name="Argimon S."/>
            <person name="Zhang W."/>
            <person name="Yang X."/>
            <person name="Jeffery I.B."/>
            <person name="Cooney J.C."/>
            <person name="Kagawa T.F."/>
            <person name="Liu W."/>
            <person name="Song Y."/>
            <person name="Salvetti E."/>
            <person name="Wrobel A."/>
            <person name="Rasinkangas P."/>
            <person name="Parkhill J."/>
            <person name="Rea M.C."/>
            <person name="O'Sullivan O."/>
            <person name="Ritari J."/>
            <person name="Douillard F.P."/>
            <person name="Paul Ross R."/>
            <person name="Yang R."/>
            <person name="Briner A.E."/>
            <person name="Felis G.E."/>
            <person name="de Vos W.M."/>
            <person name="Barrangou R."/>
            <person name="Klaenhammer T.R."/>
            <person name="Caufield P.W."/>
            <person name="Cui Y."/>
            <person name="Zhang H."/>
            <person name="O'Toole P.W."/>
        </authorList>
    </citation>
    <scope>NUCLEOTIDE SEQUENCE [LARGE SCALE GENOMIC DNA]</scope>
    <source>
        <strain evidence="6 7">DSM 19971</strain>
    </source>
</reference>
<dbReference type="InterPro" id="IPR036249">
    <property type="entry name" value="Thioredoxin-like_sf"/>
</dbReference>
<keyword evidence="1 6" id="KW-0575">Peroxidase</keyword>
<sequence length="165" mass="18538">MEITRHGELGRTNGNPYGIGEVFPSVSLDSGNFERVDASDLKGKYVLISIVPDIDTRVCSLSTKKFNQEADKFENIGFYTISTNSVAKQQQWCAAEGVERMKLLSDLNGQLGKKLGIYVEKTGNDARSIWILDKKGRVAYRELITEQSNEPDYQKALAFLREHTD</sequence>
<evidence type="ECO:0000313" key="7">
    <source>
        <dbReference type="Proteomes" id="UP000051155"/>
    </source>
</evidence>
<proteinExistence type="predicted"/>
<evidence type="ECO:0000256" key="1">
    <source>
        <dbReference type="ARBA" id="ARBA00022559"/>
    </source>
</evidence>
<dbReference type="PANTHER" id="PTHR43110:SF1">
    <property type="entry name" value="THIOL PEROXIDASE"/>
    <property type="match status" value="1"/>
</dbReference>
<comment type="caution">
    <text evidence="6">The sequence shown here is derived from an EMBL/GenBank/DDBJ whole genome shotgun (WGS) entry which is preliminary data.</text>
</comment>
<dbReference type="InterPro" id="IPR002065">
    <property type="entry name" value="TPX"/>
</dbReference>
<dbReference type="RefSeq" id="WP_057737040.1">
    <property type="nucleotide sequence ID" value="NZ_AZEG01000011.1"/>
</dbReference>
<dbReference type="Proteomes" id="UP000051155">
    <property type="component" value="Unassembled WGS sequence"/>
</dbReference>
<keyword evidence="4" id="KW-0676">Redox-active center</keyword>
<dbReference type="AlphaFoldDB" id="A0A0R1PY75"/>
<evidence type="ECO:0000256" key="2">
    <source>
        <dbReference type="ARBA" id="ARBA00022862"/>
    </source>
</evidence>
<dbReference type="EMBL" id="AZEG01000011">
    <property type="protein sequence ID" value="KRL37471.1"/>
    <property type="molecule type" value="Genomic_DNA"/>
</dbReference>
<dbReference type="Pfam" id="PF00578">
    <property type="entry name" value="AhpC-TSA"/>
    <property type="match status" value="1"/>
</dbReference>
<evidence type="ECO:0000256" key="4">
    <source>
        <dbReference type="ARBA" id="ARBA00023284"/>
    </source>
</evidence>
<dbReference type="STRING" id="1423812.FD20_GL000347"/>
<evidence type="ECO:0000313" key="6">
    <source>
        <dbReference type="EMBL" id="KRL37471.1"/>
    </source>
</evidence>
<keyword evidence="1 6" id="KW-0560">Oxidoreductase</keyword>
<dbReference type="InterPro" id="IPR000866">
    <property type="entry name" value="AhpC/TSA"/>
</dbReference>
<keyword evidence="2" id="KW-0049">Antioxidant</keyword>
<accession>A0A0R1PY75</accession>
<dbReference type="PANTHER" id="PTHR43110">
    <property type="entry name" value="THIOL PEROXIDASE"/>
    <property type="match status" value="1"/>
</dbReference>
<dbReference type="GO" id="GO:0008379">
    <property type="term" value="F:thioredoxin peroxidase activity"/>
    <property type="evidence" value="ECO:0007669"/>
    <property type="project" value="InterPro"/>
</dbReference>
<dbReference type="Gene3D" id="3.40.30.10">
    <property type="entry name" value="Glutaredoxin"/>
    <property type="match status" value="1"/>
</dbReference>
<dbReference type="OrthoDB" id="9781543at2"/>
<name>A0A0R1PY75_9LACO</name>
<keyword evidence="3" id="KW-1015">Disulfide bond</keyword>
<dbReference type="CDD" id="cd03014">
    <property type="entry name" value="PRX_Atyp2cys"/>
    <property type="match status" value="1"/>
</dbReference>
<evidence type="ECO:0000259" key="5">
    <source>
        <dbReference type="PROSITE" id="PS51352"/>
    </source>
</evidence>
<dbReference type="SUPFAM" id="SSF52833">
    <property type="entry name" value="Thioredoxin-like"/>
    <property type="match status" value="1"/>
</dbReference>
<dbReference type="PROSITE" id="PS51352">
    <property type="entry name" value="THIOREDOXIN_2"/>
    <property type="match status" value="1"/>
</dbReference>
<dbReference type="PATRIC" id="fig|1423812.3.peg.357"/>
<gene>
    <name evidence="6" type="ORF">FD20_GL000347</name>
</gene>